<dbReference type="RefSeq" id="XP_059602078.1">
    <property type="nucleotide sequence ID" value="XM_059743852.1"/>
</dbReference>
<sequence length="167" mass="18551">MNAKSLATLANQLRQGALSDPFCPDDCDCSKQYASYATSSSPRKPNLRPHHAHIPSPQDAARRPVGSIDPHFTPPTRAKPELPEQSWHLVREGSLVETDDDARLELSFICVCFLSSALHRASDIRLKTVVPGYFSGGTASRAVHRMRDFVPRAFRSVVPLEERLFKA</sequence>
<feature type="region of interest" description="Disordered" evidence="1">
    <location>
        <begin position="37"/>
        <end position="81"/>
    </location>
</feature>
<accession>A0AAJ8BR00</accession>
<proteinExistence type="predicted"/>
<evidence type="ECO:0000313" key="2">
    <source>
        <dbReference type="RefSeq" id="XP_059602078.1"/>
    </source>
</evidence>
<organism evidence="2">
    <name type="scientific">Aspergillus niger</name>
    <dbReference type="NCBI Taxonomy" id="5061"/>
    <lineage>
        <taxon>Eukaryota</taxon>
        <taxon>Fungi</taxon>
        <taxon>Dikarya</taxon>
        <taxon>Ascomycota</taxon>
        <taxon>Pezizomycotina</taxon>
        <taxon>Eurotiomycetes</taxon>
        <taxon>Eurotiomycetidae</taxon>
        <taxon>Eurotiales</taxon>
        <taxon>Aspergillaceae</taxon>
        <taxon>Aspergillus</taxon>
        <taxon>Aspergillus subgen. Circumdati</taxon>
    </lineage>
</organism>
<reference evidence="2" key="2">
    <citation type="submission" date="2025-08" db="UniProtKB">
        <authorList>
            <consortium name="RefSeq"/>
        </authorList>
    </citation>
    <scope>IDENTIFICATION</scope>
</reference>
<dbReference type="AlphaFoldDB" id="A0AAJ8BR00"/>
<reference evidence="2" key="1">
    <citation type="submission" date="2025-02" db="EMBL/GenBank/DDBJ databases">
        <authorList>
            <consortium name="NCBI Genome Project"/>
        </authorList>
    </citation>
    <scope>NUCLEOTIDE SEQUENCE</scope>
</reference>
<dbReference type="KEGG" id="ang:An13g01770"/>
<dbReference type="VEuPathDB" id="FungiDB:An13g01770"/>
<protein>
    <submittedName>
        <fullName evidence="2">Uncharacterized protein</fullName>
    </submittedName>
</protein>
<evidence type="ECO:0000256" key="1">
    <source>
        <dbReference type="SAM" id="MobiDB-lite"/>
    </source>
</evidence>
<dbReference type="GeneID" id="84592816"/>
<gene>
    <name evidence="2" type="ORF">An13g01770</name>
</gene>
<name>A0AAJ8BR00_ASPNG</name>